<comment type="subcellular location">
    <subcellularLocation>
        <location evidence="1">Membrane</location>
    </subcellularLocation>
</comment>
<keyword evidence="8" id="KW-0472">Membrane</keyword>
<dbReference type="InterPro" id="IPR000711">
    <property type="entry name" value="ATPase_OSCP/dsu"/>
</dbReference>
<evidence type="ECO:0000256" key="7">
    <source>
        <dbReference type="ARBA" id="ARBA00023065"/>
    </source>
</evidence>
<organism evidence="12 13">
    <name type="scientific">Taxus chinensis</name>
    <name type="common">Chinese yew</name>
    <name type="synonym">Taxus wallichiana var. chinensis</name>
    <dbReference type="NCBI Taxonomy" id="29808"/>
    <lineage>
        <taxon>Eukaryota</taxon>
        <taxon>Viridiplantae</taxon>
        <taxon>Streptophyta</taxon>
        <taxon>Embryophyta</taxon>
        <taxon>Tracheophyta</taxon>
        <taxon>Spermatophyta</taxon>
        <taxon>Pinopsida</taxon>
        <taxon>Pinidae</taxon>
        <taxon>Conifers II</taxon>
        <taxon>Cupressales</taxon>
        <taxon>Taxaceae</taxon>
        <taxon>Taxus</taxon>
    </lineage>
</organism>
<evidence type="ECO:0000256" key="2">
    <source>
        <dbReference type="ARBA" id="ARBA00007046"/>
    </source>
</evidence>
<evidence type="ECO:0000256" key="10">
    <source>
        <dbReference type="SAM" id="Coils"/>
    </source>
</evidence>
<feature type="coiled-coil region" evidence="10">
    <location>
        <begin position="327"/>
        <end position="354"/>
    </location>
</feature>
<keyword evidence="13" id="KW-1185">Reference proteome</keyword>
<feature type="region of interest" description="Disordered" evidence="11">
    <location>
        <begin position="916"/>
        <end position="949"/>
    </location>
</feature>
<reference evidence="12 13" key="1">
    <citation type="journal article" date="2021" name="Nat. Plants">
        <title>The Taxus genome provides insights into paclitaxel biosynthesis.</title>
        <authorList>
            <person name="Xiong X."/>
            <person name="Gou J."/>
            <person name="Liao Q."/>
            <person name="Li Y."/>
            <person name="Zhou Q."/>
            <person name="Bi G."/>
            <person name="Li C."/>
            <person name="Du R."/>
            <person name="Wang X."/>
            <person name="Sun T."/>
            <person name="Guo L."/>
            <person name="Liang H."/>
            <person name="Lu P."/>
            <person name="Wu Y."/>
            <person name="Zhang Z."/>
            <person name="Ro D.K."/>
            <person name="Shang Y."/>
            <person name="Huang S."/>
            <person name="Yan J."/>
        </authorList>
    </citation>
    <scope>NUCLEOTIDE SEQUENCE [LARGE SCALE GENOMIC DNA]</scope>
    <source>
        <strain evidence="12">Ta-2019</strain>
    </source>
</reference>
<feature type="compositionally biased region" description="Basic and acidic residues" evidence="11">
    <location>
        <begin position="938"/>
        <end position="949"/>
    </location>
</feature>
<comment type="caution">
    <text evidence="12">The sequence shown here is derived from an EMBL/GenBank/DDBJ whole genome shotgun (WGS) entry which is preliminary data.</text>
</comment>
<dbReference type="InterPro" id="IPR029688">
    <property type="entry name" value="ICR"/>
</dbReference>
<dbReference type="SUPFAM" id="SSF47928">
    <property type="entry name" value="N-terminal domain of the delta subunit of the F1F0-ATP synthase"/>
    <property type="match status" value="1"/>
</dbReference>
<keyword evidence="6 10" id="KW-0175">Coiled coil</keyword>
<evidence type="ECO:0000256" key="3">
    <source>
        <dbReference type="ARBA" id="ARBA00009778"/>
    </source>
</evidence>
<evidence type="ECO:0000313" key="13">
    <source>
        <dbReference type="Proteomes" id="UP000824469"/>
    </source>
</evidence>
<evidence type="ECO:0000256" key="5">
    <source>
        <dbReference type="ARBA" id="ARBA00022781"/>
    </source>
</evidence>
<keyword evidence="9" id="KW-0066">ATP synthesis</keyword>
<dbReference type="Pfam" id="PF00213">
    <property type="entry name" value="OSCP"/>
    <property type="match status" value="1"/>
</dbReference>
<name>A0AA38LNV6_TAXCH</name>
<dbReference type="NCBIfam" id="TIGR01145">
    <property type="entry name" value="ATP_synt_delta"/>
    <property type="match status" value="1"/>
</dbReference>
<dbReference type="EMBL" id="JAHRHJ020000001">
    <property type="protein sequence ID" value="KAH9330589.1"/>
    <property type="molecule type" value="Genomic_DNA"/>
</dbReference>
<evidence type="ECO:0000256" key="9">
    <source>
        <dbReference type="ARBA" id="ARBA00023310"/>
    </source>
</evidence>
<sequence>CAPSVRALLKGANRSKYHISLKSGLFGTRLFKTHNAFPSKVSQVAHKNRTRIVMQDNIAGSYATALAELAQSVKSLDAISRDIDKLSQYITNKVFFNFLVNPIILDEKKKGILEDITNDAKFQPYTLNFLYILIDKKRIDLIGEIFKEFETVYNKLTDTKLVVVSSIVKLGNQISLGPSQNQCQGSKEIDFTHDGLRPTTPKSKGTKERSLRMDGENADMWLLRGLYFSYCCETEAVRLLACLQPRRDLHGQRKVRLQIQTAGLLRRIMAAECRLTEAPGPAPSPKSPSINRQKVHYLRFLALPSLTHFDVLAQLKALEWQKRVSKASELQQQVVQAQEELKKTKEQLAAAETERGHTLEVQEELKKTKEQLVAAETVSAQALESLHEAKKVREEISAKLEKSEKRALEITENGTAQLIELQQAYEEASKERQMLWQSELEDVKRHHSMDVAALMSTTQELQRVKQELSAAMDSRTLIIAQVQQANMEIDSLKLEIANLRMPEPNLSDAHAHLDSLRSELKEAKASEARAFMAARDAHLNLEEARMKMNNAKEDEKKAMESLRQISAELVEANAGLKNGKCELEALSETVQGLKTELEKARSELDEAKERESEGEEKTVKAVESLEFDLHQATAEAGHVKIDLEAAYEEAQKARLEAEQMKTMLEGTERNFEAILSEVRAEAESVKEEAMRVKMDADEYAALSNERECKLMEALREAGAKANETKEEVEKIKLEVADLKASLMDKETELQNILEENESLKTNETAMLEKIAQLEKLLATAKKSEPSDVNNDALDEEAHGVDAPAQEKIALALEKAANANVREKEALEKLRVCELELEDSSQRANRSVQQLEAAQTANLAMEAEMKRLRIQTEQWKKAADAAATVLAAAHNGELNGKVVERSASLLSDSDVLNMRFSSPMKDDFDTSPNSKKKKAMLKKIGDLWKKRGQK</sequence>
<dbReference type="GO" id="GO:0016020">
    <property type="term" value="C:membrane"/>
    <property type="evidence" value="ECO:0007669"/>
    <property type="project" value="UniProtKB-SubCell"/>
</dbReference>
<evidence type="ECO:0000313" key="12">
    <source>
        <dbReference type="EMBL" id="KAH9330589.1"/>
    </source>
</evidence>
<keyword evidence="4" id="KW-0813">Transport</keyword>
<feature type="coiled-coil region" evidence="10">
    <location>
        <begin position="386"/>
        <end position="474"/>
    </location>
</feature>
<protein>
    <recommendedName>
        <fullName evidence="14">Myosin heavy chain</fullName>
    </recommendedName>
</protein>
<feature type="non-terminal residue" evidence="12">
    <location>
        <position position="1"/>
    </location>
</feature>
<dbReference type="GO" id="GO:0046933">
    <property type="term" value="F:proton-transporting ATP synthase activity, rotational mechanism"/>
    <property type="evidence" value="ECO:0007669"/>
    <property type="project" value="InterPro"/>
</dbReference>
<evidence type="ECO:0000256" key="1">
    <source>
        <dbReference type="ARBA" id="ARBA00004370"/>
    </source>
</evidence>
<evidence type="ECO:0008006" key="14">
    <source>
        <dbReference type="Google" id="ProtNLM"/>
    </source>
</evidence>
<accession>A0AA38LNV6</accession>
<dbReference type="PANTHER" id="PTHR34224">
    <property type="entry name" value="INTERACTOR OF CONSTITUTIVE ACTIVE ROPS 2, CHLOROPLASTIC-RELATED"/>
    <property type="match status" value="1"/>
</dbReference>
<comment type="similarity">
    <text evidence="3">Belongs to the ICR family.</text>
</comment>
<keyword evidence="7" id="KW-0406">Ion transport</keyword>
<gene>
    <name evidence="12" type="ORF">KI387_002697</name>
</gene>
<feature type="coiled-coil region" evidence="10">
    <location>
        <begin position="506"/>
        <end position="776"/>
    </location>
</feature>
<evidence type="ECO:0000256" key="11">
    <source>
        <dbReference type="SAM" id="MobiDB-lite"/>
    </source>
</evidence>
<dbReference type="InterPro" id="IPR026015">
    <property type="entry name" value="ATP_synth_OSCP/delta_N_sf"/>
</dbReference>
<dbReference type="PRINTS" id="PR00125">
    <property type="entry name" value="ATPASEDELTA"/>
</dbReference>
<evidence type="ECO:0000256" key="4">
    <source>
        <dbReference type="ARBA" id="ARBA00022448"/>
    </source>
</evidence>
<comment type="similarity">
    <text evidence="2">Belongs to the ATPase delta chain family.</text>
</comment>
<keyword evidence="5" id="KW-0375">Hydrogen ion transport</keyword>
<feature type="coiled-coil region" evidence="10">
    <location>
        <begin position="833"/>
        <end position="870"/>
    </location>
</feature>
<dbReference type="Gene3D" id="1.10.520.20">
    <property type="entry name" value="N-terminal domain of the delta subunit of the F1F0-ATP synthase"/>
    <property type="match status" value="1"/>
</dbReference>
<dbReference type="Proteomes" id="UP000824469">
    <property type="component" value="Unassembled WGS sequence"/>
</dbReference>
<evidence type="ECO:0000256" key="6">
    <source>
        <dbReference type="ARBA" id="ARBA00023054"/>
    </source>
</evidence>
<dbReference type="AlphaFoldDB" id="A0AA38LNV6"/>
<proteinExistence type="inferred from homology"/>
<evidence type="ECO:0000256" key="8">
    <source>
        <dbReference type="ARBA" id="ARBA00023136"/>
    </source>
</evidence>